<dbReference type="Proteomes" id="UP001339883">
    <property type="component" value="Unassembled WGS sequence"/>
</dbReference>
<evidence type="ECO:0000259" key="1">
    <source>
        <dbReference type="Pfam" id="PF03235"/>
    </source>
</evidence>
<accession>A0ABU6DW24</accession>
<dbReference type="PANTHER" id="PTHR39639:SF1">
    <property type="entry name" value="DUF262 DOMAIN-CONTAINING PROTEIN"/>
    <property type="match status" value="1"/>
</dbReference>
<keyword evidence="3" id="KW-1185">Reference proteome</keyword>
<evidence type="ECO:0000313" key="3">
    <source>
        <dbReference type="Proteomes" id="UP001339883"/>
    </source>
</evidence>
<protein>
    <submittedName>
        <fullName evidence="2">DUF262 domain-containing protein</fullName>
    </submittedName>
</protein>
<dbReference type="EMBL" id="VTDN01000022">
    <property type="protein sequence ID" value="MEB5477925.1"/>
    <property type="molecule type" value="Genomic_DNA"/>
</dbReference>
<name>A0ABU6DW24_9GAMM</name>
<dbReference type="Pfam" id="PF03235">
    <property type="entry name" value="GmrSD_N"/>
    <property type="match status" value="1"/>
</dbReference>
<sequence>MIEDQYENFQNPLNDAEIEIDSQLIEEDCKDEVADVQFDLVVTPSDPPLEVLSRQLKDGDLIVPFYQRKYVWKIEQASRLIESFLIGLPVPQVFFYVNDEGELEIIDGQQRIMSISYFLEGYFGEPDANGKRKIFQLKGLSDTKNYNGKTFSDLDKKDQRKLKNATLRAINIRQLAPDNNNECVFHIFQRLNTGGTLLKPQEIRNAVYRGKIVQELQELNKNEDWMKILGFKQAHKSQRDIELLLRLLGLFKTWGSYERPMISFLNKTMYDNRSFDNEKTSLFKSRFAYVSKVINENIEKPFRPKGVINTAMLDAVFVALLEQDNIDVSKLSFKYQKLIEDTDFISNTFGPTADSLVLRNRIQVAKQYLD</sequence>
<dbReference type="PANTHER" id="PTHR39639">
    <property type="entry name" value="CHROMOSOME 16, WHOLE GENOME SHOTGUN SEQUENCE"/>
    <property type="match status" value="1"/>
</dbReference>
<feature type="domain" description="GmrSD restriction endonucleases N-terminal" evidence="1">
    <location>
        <begin position="57"/>
        <end position="208"/>
    </location>
</feature>
<evidence type="ECO:0000313" key="2">
    <source>
        <dbReference type="EMBL" id="MEB5477925.1"/>
    </source>
</evidence>
<proteinExistence type="predicted"/>
<dbReference type="InterPro" id="IPR004919">
    <property type="entry name" value="GmrSD_N"/>
</dbReference>
<organism evidence="2 3">
    <name type="scientific">Acinetobacter pollinis</name>
    <dbReference type="NCBI Taxonomy" id="2605270"/>
    <lineage>
        <taxon>Bacteria</taxon>
        <taxon>Pseudomonadati</taxon>
        <taxon>Pseudomonadota</taxon>
        <taxon>Gammaproteobacteria</taxon>
        <taxon>Moraxellales</taxon>
        <taxon>Moraxellaceae</taxon>
        <taxon>Acinetobacter</taxon>
    </lineage>
</organism>
<dbReference type="RefSeq" id="WP_325776323.1">
    <property type="nucleotide sequence ID" value="NZ_VTDN01000022.1"/>
</dbReference>
<gene>
    <name evidence="2" type="ORF">I2F25_12930</name>
</gene>
<reference evidence="2 3" key="1">
    <citation type="submission" date="2019-08" db="EMBL/GenBank/DDBJ databases">
        <title>Five species of Acinetobacter isolated from floral nectar and animal pollinators.</title>
        <authorList>
            <person name="Hendry T.A."/>
        </authorList>
    </citation>
    <scope>NUCLEOTIDE SEQUENCE [LARGE SCALE GENOMIC DNA]</scope>
    <source>
        <strain evidence="2 3">MD18.27</strain>
    </source>
</reference>
<comment type="caution">
    <text evidence="2">The sequence shown here is derived from an EMBL/GenBank/DDBJ whole genome shotgun (WGS) entry which is preliminary data.</text>
</comment>